<sequence>MFDIAACFVKFIAKNVVSVKSGPICIELPSEDKGNNVANAGNELPSGNVANAGNELPSVNVSNVGNVIDGLGTQGSTPNNVERDMSMNTMGRVWLLTQGQGGGVCHLDEGVKTTILPGGESESEISLIEIEDNGDYSEEVMFDNAISSEESNEDFVLNDSEDDGLSDYASDNEVNVDDSENETYDHMHRKKKIL</sequence>
<keyword evidence="3" id="KW-1185">Reference proteome</keyword>
<dbReference type="AlphaFoldDB" id="A0A6A6LHS7"/>
<evidence type="ECO:0000313" key="2">
    <source>
        <dbReference type="EMBL" id="KAF2300087.1"/>
    </source>
</evidence>
<proteinExistence type="predicted"/>
<gene>
    <name evidence="2" type="ORF">GH714_008126</name>
</gene>
<dbReference type="EMBL" id="JAAGAX010000010">
    <property type="protein sequence ID" value="KAF2300087.1"/>
    <property type="molecule type" value="Genomic_DNA"/>
</dbReference>
<dbReference type="Proteomes" id="UP000467840">
    <property type="component" value="Chromosome 4"/>
</dbReference>
<protein>
    <submittedName>
        <fullName evidence="2">Uncharacterized protein</fullName>
    </submittedName>
</protein>
<organism evidence="2 3">
    <name type="scientific">Hevea brasiliensis</name>
    <name type="common">Para rubber tree</name>
    <name type="synonym">Siphonia brasiliensis</name>
    <dbReference type="NCBI Taxonomy" id="3981"/>
    <lineage>
        <taxon>Eukaryota</taxon>
        <taxon>Viridiplantae</taxon>
        <taxon>Streptophyta</taxon>
        <taxon>Embryophyta</taxon>
        <taxon>Tracheophyta</taxon>
        <taxon>Spermatophyta</taxon>
        <taxon>Magnoliopsida</taxon>
        <taxon>eudicotyledons</taxon>
        <taxon>Gunneridae</taxon>
        <taxon>Pentapetalae</taxon>
        <taxon>rosids</taxon>
        <taxon>fabids</taxon>
        <taxon>Malpighiales</taxon>
        <taxon>Euphorbiaceae</taxon>
        <taxon>Crotonoideae</taxon>
        <taxon>Micrandreae</taxon>
        <taxon>Hevea</taxon>
    </lineage>
</organism>
<accession>A0A6A6LHS7</accession>
<comment type="caution">
    <text evidence="2">The sequence shown here is derived from an EMBL/GenBank/DDBJ whole genome shotgun (WGS) entry which is preliminary data.</text>
</comment>
<reference evidence="2 3" key="1">
    <citation type="journal article" date="2020" name="Mol. Plant">
        <title>The Chromosome-Based Rubber Tree Genome Provides New Insights into Spurge Genome Evolution and Rubber Biosynthesis.</title>
        <authorList>
            <person name="Liu J."/>
            <person name="Shi C."/>
            <person name="Shi C.C."/>
            <person name="Li W."/>
            <person name="Zhang Q.J."/>
            <person name="Zhang Y."/>
            <person name="Li K."/>
            <person name="Lu H.F."/>
            <person name="Shi C."/>
            <person name="Zhu S.T."/>
            <person name="Xiao Z.Y."/>
            <person name="Nan H."/>
            <person name="Yue Y."/>
            <person name="Zhu X.G."/>
            <person name="Wu Y."/>
            <person name="Hong X.N."/>
            <person name="Fan G.Y."/>
            <person name="Tong Y."/>
            <person name="Zhang D."/>
            <person name="Mao C.L."/>
            <person name="Liu Y.L."/>
            <person name="Hao S.J."/>
            <person name="Liu W.Q."/>
            <person name="Lv M.Q."/>
            <person name="Zhang H.B."/>
            <person name="Liu Y."/>
            <person name="Hu-Tang G.R."/>
            <person name="Wang J.P."/>
            <person name="Wang J.H."/>
            <person name="Sun Y.H."/>
            <person name="Ni S.B."/>
            <person name="Chen W.B."/>
            <person name="Zhang X.C."/>
            <person name="Jiao Y.N."/>
            <person name="Eichler E.E."/>
            <person name="Li G.H."/>
            <person name="Liu X."/>
            <person name="Gao L.Z."/>
        </authorList>
    </citation>
    <scope>NUCLEOTIDE SEQUENCE [LARGE SCALE GENOMIC DNA]</scope>
    <source>
        <strain evidence="3">cv. GT1</strain>
        <tissue evidence="2">Leaf</tissue>
    </source>
</reference>
<feature type="region of interest" description="Disordered" evidence="1">
    <location>
        <begin position="149"/>
        <end position="194"/>
    </location>
</feature>
<name>A0A6A6LHS7_HEVBR</name>
<evidence type="ECO:0000256" key="1">
    <source>
        <dbReference type="SAM" id="MobiDB-lite"/>
    </source>
</evidence>
<evidence type="ECO:0000313" key="3">
    <source>
        <dbReference type="Proteomes" id="UP000467840"/>
    </source>
</evidence>